<accession>A0A7C4YGC1</accession>
<dbReference type="EMBL" id="DTHG01000083">
    <property type="protein sequence ID" value="HGW92185.1"/>
    <property type="molecule type" value="Genomic_DNA"/>
</dbReference>
<evidence type="ECO:0000256" key="1">
    <source>
        <dbReference type="SAM" id="Phobius"/>
    </source>
</evidence>
<keyword evidence="1" id="KW-0472">Membrane</keyword>
<reference evidence="2" key="1">
    <citation type="journal article" date="2020" name="mSystems">
        <title>Genome- and Community-Level Interaction Insights into Carbon Utilization and Element Cycling Functions of Hydrothermarchaeota in Hydrothermal Sediment.</title>
        <authorList>
            <person name="Zhou Z."/>
            <person name="Liu Y."/>
            <person name="Xu W."/>
            <person name="Pan J."/>
            <person name="Luo Z.H."/>
            <person name="Li M."/>
        </authorList>
    </citation>
    <scope>NUCLEOTIDE SEQUENCE [LARGE SCALE GENOMIC DNA]</scope>
    <source>
        <strain evidence="2">SpSt-780</strain>
    </source>
</reference>
<dbReference type="Pfam" id="PF06695">
    <property type="entry name" value="Sm_multidrug_ex"/>
    <property type="match status" value="1"/>
</dbReference>
<sequence>MPKEIGTIFISMLPIFELRGGIPVAYYTFKLPFYKSVLYSVIGNIIPVLPLLFIIEPLSKIGFFKRFFESRRDKGKVIEKYKEIGLSIFVGIPLPLTGAWTGCILAFLFNLSIWKSFIFITIGIFIAAIIVSSFTLMGLWGAILAGTIIIVSLIFPLFKKKSQ</sequence>
<protein>
    <submittedName>
        <fullName evidence="2">Ligand-binding protein SH3</fullName>
    </submittedName>
</protein>
<evidence type="ECO:0000313" key="2">
    <source>
        <dbReference type="EMBL" id="HGW92185.1"/>
    </source>
</evidence>
<proteinExistence type="predicted"/>
<gene>
    <name evidence="2" type="ORF">ENV67_06575</name>
</gene>
<organism evidence="2">
    <name type="scientific">candidate division WOR-3 bacterium</name>
    <dbReference type="NCBI Taxonomy" id="2052148"/>
    <lineage>
        <taxon>Bacteria</taxon>
        <taxon>Bacteria division WOR-3</taxon>
    </lineage>
</organism>
<comment type="caution">
    <text evidence="2">The sequence shown here is derived from an EMBL/GenBank/DDBJ whole genome shotgun (WGS) entry which is preliminary data.</text>
</comment>
<name>A0A7C4YGC1_UNCW3</name>
<feature type="transmembrane region" description="Helical" evidence="1">
    <location>
        <begin position="84"/>
        <end position="107"/>
    </location>
</feature>
<keyword evidence="1" id="KW-1133">Transmembrane helix</keyword>
<feature type="transmembrane region" description="Helical" evidence="1">
    <location>
        <begin position="113"/>
        <end position="131"/>
    </location>
</feature>
<feature type="transmembrane region" description="Helical" evidence="1">
    <location>
        <begin position="7"/>
        <end position="29"/>
    </location>
</feature>
<dbReference type="PANTHER" id="PTHR36007">
    <property type="entry name" value="TRANSPORT PROTEIN-RELATED"/>
    <property type="match status" value="1"/>
</dbReference>
<keyword evidence="1" id="KW-0812">Transmembrane</keyword>
<feature type="transmembrane region" description="Helical" evidence="1">
    <location>
        <begin position="41"/>
        <end position="63"/>
    </location>
</feature>
<dbReference type="InterPro" id="IPR009577">
    <property type="entry name" value="Sm_multidrug_ex"/>
</dbReference>
<dbReference type="PANTHER" id="PTHR36007:SF2">
    <property type="entry name" value="TRANSPORT PROTEIN-RELATED"/>
    <property type="match status" value="1"/>
</dbReference>
<dbReference type="AlphaFoldDB" id="A0A7C4YGC1"/>
<feature type="transmembrane region" description="Helical" evidence="1">
    <location>
        <begin position="138"/>
        <end position="158"/>
    </location>
</feature>